<evidence type="ECO:0000313" key="2">
    <source>
        <dbReference type="WBParaSite" id="JU765_v2.g13626.t1"/>
    </source>
</evidence>
<evidence type="ECO:0000313" key="1">
    <source>
        <dbReference type="Proteomes" id="UP000887576"/>
    </source>
</evidence>
<accession>A0AC34Q7D6</accession>
<proteinExistence type="predicted"/>
<reference evidence="2" key="1">
    <citation type="submission" date="2022-11" db="UniProtKB">
        <authorList>
            <consortium name="WormBaseParasite"/>
        </authorList>
    </citation>
    <scope>IDENTIFICATION</scope>
</reference>
<organism evidence="1 2">
    <name type="scientific">Panagrolaimus sp. JU765</name>
    <dbReference type="NCBI Taxonomy" id="591449"/>
    <lineage>
        <taxon>Eukaryota</taxon>
        <taxon>Metazoa</taxon>
        <taxon>Ecdysozoa</taxon>
        <taxon>Nematoda</taxon>
        <taxon>Chromadorea</taxon>
        <taxon>Rhabditida</taxon>
        <taxon>Tylenchina</taxon>
        <taxon>Panagrolaimomorpha</taxon>
        <taxon>Panagrolaimoidea</taxon>
        <taxon>Panagrolaimidae</taxon>
        <taxon>Panagrolaimus</taxon>
    </lineage>
</organism>
<name>A0AC34Q7D6_9BILA</name>
<dbReference type="WBParaSite" id="JU765_v2.g13626.t1">
    <property type="protein sequence ID" value="JU765_v2.g13626.t1"/>
    <property type="gene ID" value="JU765_v2.g13626"/>
</dbReference>
<sequence length="288" mass="33445">MEITDISDNELEQIISDLKSEFKGKLIKIYVVNVKTSNIDLNSNTDSLIHPLVMDDLDFTHYLPKKLTPETKIVLSDENSFLYEYAGSKNGISEYKPVKCFEARFDMEDYLKLMLQFFECELNQLYFFFSNPPMENPHLRGNYLEKIKNESKDFSSHTVFRSLYPSQKVIIYGRYLSNDNVQTLVKVKQCFSLTEIELNTFDFKINEVIPSYRPIDAYKPQTRVMGIDFGASRIVVCVSRNGYTHLVKIDEEYSMPSVISFIEDKPIIGNVAKRHLEMLLNDIGARFI</sequence>
<protein>
    <submittedName>
        <fullName evidence="2">Uncharacterized protein</fullName>
    </submittedName>
</protein>
<dbReference type="Proteomes" id="UP000887576">
    <property type="component" value="Unplaced"/>
</dbReference>